<dbReference type="EMBL" id="AP012492">
    <property type="protein sequence ID" value="BAM31498.1"/>
    <property type="molecule type" value="Genomic_DNA"/>
</dbReference>
<dbReference type="KEGG" id="hcb:HCBAA847_0248"/>
<name>A0AAI8QGA9_9HELI</name>
<dbReference type="Proteomes" id="UP000005755">
    <property type="component" value="Unassembled WGS sequence"/>
</dbReference>
<evidence type="ECO:0000313" key="4">
    <source>
        <dbReference type="Proteomes" id="UP000006036"/>
    </source>
</evidence>
<dbReference type="Proteomes" id="UP000006036">
    <property type="component" value="Chromosome 1"/>
</dbReference>
<evidence type="ECO:0000313" key="1">
    <source>
        <dbReference type="EMBL" id="BAM31498.1"/>
    </source>
</evidence>
<organism evidence="1 4">
    <name type="scientific">Helicobacter cinaedi CCUG 18818 = ATCC BAA-847</name>
    <dbReference type="NCBI Taxonomy" id="537971"/>
    <lineage>
        <taxon>Bacteria</taxon>
        <taxon>Pseudomonadati</taxon>
        <taxon>Campylobacterota</taxon>
        <taxon>Epsilonproteobacteria</taxon>
        <taxon>Campylobacterales</taxon>
        <taxon>Helicobacteraceae</taxon>
        <taxon>Helicobacter</taxon>
    </lineage>
</organism>
<reference evidence="1 4" key="2">
    <citation type="journal article" date="2012" name="J. Bacteriol.">
        <title>Complete Genome Sequence of Helicobacter cinaedi Type Strain ATCC BAA-847.</title>
        <authorList>
            <person name="Miyoshi-Akiyama T."/>
            <person name="Takeshita N."/>
            <person name="Ohmagari N."/>
            <person name="Kirikae T."/>
        </authorList>
    </citation>
    <scope>NUCLEOTIDE SEQUENCE [LARGE SCALE GENOMIC DNA]</scope>
    <source>
        <strain evidence="1 4">ATCC BAA-847</strain>
    </source>
</reference>
<sequence length="53" mass="6347">MANQLKMLKHKEVELLEYKGVLDVSRLFLKERIEDTMFNALVYINNMCLKKDE</sequence>
<dbReference type="EMBL" id="DS990393">
    <property type="protein sequence ID" value="EFR47396.1"/>
    <property type="molecule type" value="Genomic_DNA"/>
</dbReference>
<reference evidence="3" key="4">
    <citation type="journal article" date="2014" name="Genome Announc.">
        <title>Draft genome sequences of six enterohepatic helicobacter species isolated from humans and one from rhesus macaques.</title>
        <authorList>
            <person name="Shen Z."/>
            <person name="Sheh A."/>
            <person name="Young S.K."/>
            <person name="Abouelliel A."/>
            <person name="Ward D.V."/>
            <person name="Earl A.M."/>
            <person name="Fox J.G."/>
        </authorList>
    </citation>
    <scope>NUCLEOTIDE SEQUENCE [LARGE SCALE GENOMIC DNA]</scope>
    <source>
        <strain evidence="3">CCUG 18818</strain>
    </source>
</reference>
<gene>
    <name evidence="1" type="ORF">HCBAA847_0248</name>
    <name evidence="2" type="ORF">HCCG_01944</name>
</gene>
<proteinExistence type="predicted"/>
<dbReference type="AlphaFoldDB" id="A0AAI8QGA9"/>
<evidence type="ECO:0000313" key="2">
    <source>
        <dbReference type="EMBL" id="EFR47396.1"/>
    </source>
</evidence>
<reference evidence="1" key="3">
    <citation type="submission" date="2012-07" db="EMBL/GenBank/DDBJ databases">
        <authorList>
            <person name="Akiyama T."/>
            <person name="Takeshita N."/>
            <person name="Ohmagari N."/>
            <person name="Kirikae T."/>
        </authorList>
    </citation>
    <scope>NUCLEOTIDE SEQUENCE</scope>
    <source>
        <strain evidence="1">ATCC BAA-847</strain>
    </source>
</reference>
<protein>
    <submittedName>
        <fullName evidence="1">Uncharacterized protein</fullName>
    </submittedName>
</protein>
<evidence type="ECO:0000313" key="3">
    <source>
        <dbReference type="Proteomes" id="UP000005755"/>
    </source>
</evidence>
<keyword evidence="3" id="KW-1185">Reference proteome</keyword>
<accession>A0AAI8QGA9</accession>
<reference evidence="2" key="1">
    <citation type="submission" date="2008-08" db="EMBL/GenBank/DDBJ databases">
        <title>Annotation of Helicobacter cinaedi strain CCUG 18818.</title>
        <authorList>
            <consortium name="The Broad Institute Genome Sequencing Platform"/>
            <person name="Fox J.G."/>
            <person name="Shen Z."/>
            <person name="Charoenlap N."/>
            <person name="Schauer D.B."/>
            <person name="Ward D."/>
            <person name="Mehta T."/>
            <person name="Young S."/>
            <person name="Jaffe D."/>
            <person name="Gnerre S."/>
            <person name="Berlin A."/>
            <person name="Heiman D."/>
            <person name="Hepburn T."/>
            <person name="Shea T."/>
            <person name="Sykes S."/>
            <person name="Alvarado L."/>
            <person name="Kodira C."/>
            <person name="Borodovsky M."/>
            <person name="Lander E."/>
            <person name="Galagan J."/>
            <person name="Nusbaum C."/>
            <person name="Birren B."/>
        </authorList>
    </citation>
    <scope>NUCLEOTIDE SEQUENCE</scope>
    <source>
        <strain evidence="2">CCUG 18818</strain>
    </source>
</reference>